<proteinExistence type="predicted"/>
<comment type="caution">
    <text evidence="2">The sequence shown here is derived from an EMBL/GenBank/DDBJ whole genome shotgun (WGS) entry which is preliminary data.</text>
</comment>
<keyword evidence="3" id="KW-1185">Reference proteome</keyword>
<dbReference type="AlphaFoldDB" id="A0A2C9WJ75"/>
<protein>
    <submittedName>
        <fullName evidence="2">Uncharacterized protein</fullName>
    </submittedName>
</protein>
<evidence type="ECO:0000256" key="1">
    <source>
        <dbReference type="SAM" id="MobiDB-lite"/>
    </source>
</evidence>
<feature type="region of interest" description="Disordered" evidence="1">
    <location>
        <begin position="81"/>
        <end position="100"/>
    </location>
</feature>
<evidence type="ECO:0000313" key="3">
    <source>
        <dbReference type="Proteomes" id="UP000091857"/>
    </source>
</evidence>
<dbReference type="OMA" id="ATISECC"/>
<organism evidence="2 3">
    <name type="scientific">Manihot esculenta</name>
    <name type="common">Cassava</name>
    <name type="synonym">Jatropha manihot</name>
    <dbReference type="NCBI Taxonomy" id="3983"/>
    <lineage>
        <taxon>Eukaryota</taxon>
        <taxon>Viridiplantae</taxon>
        <taxon>Streptophyta</taxon>
        <taxon>Embryophyta</taxon>
        <taxon>Tracheophyta</taxon>
        <taxon>Spermatophyta</taxon>
        <taxon>Magnoliopsida</taxon>
        <taxon>eudicotyledons</taxon>
        <taxon>Gunneridae</taxon>
        <taxon>Pentapetalae</taxon>
        <taxon>rosids</taxon>
        <taxon>fabids</taxon>
        <taxon>Malpighiales</taxon>
        <taxon>Euphorbiaceae</taxon>
        <taxon>Crotonoideae</taxon>
        <taxon>Manihoteae</taxon>
        <taxon>Manihot</taxon>
    </lineage>
</organism>
<name>A0A2C9WJ75_MANES</name>
<sequence length="116" mass="12933">MENLQETPKEEPMQSEATISECCKTPPHDHKIDSNSLNSINDLRKSSTPDRLKVPKAFKYPERYRSPTDLMVSPITKGLLARNRKGGGGGGLLPPSMNQPRVQEISQDVVSFKIEI</sequence>
<dbReference type="OrthoDB" id="1903715at2759"/>
<dbReference type="PANTHER" id="PTHR36747">
    <property type="entry name" value="HYDROXYPROLINE-RICH GLYCOPROTEIN FAMILY PROTEIN"/>
    <property type="match status" value="1"/>
</dbReference>
<accession>A0A2C9WJ75</accession>
<dbReference type="Proteomes" id="UP000091857">
    <property type="component" value="Chromosome 1"/>
</dbReference>
<dbReference type="PANTHER" id="PTHR36747:SF1">
    <property type="entry name" value="HYDROXYPROLINE-RICH GLYCOPROTEIN FAMILY PROTEIN"/>
    <property type="match status" value="1"/>
</dbReference>
<dbReference type="EMBL" id="CM004387">
    <property type="protein sequence ID" value="OAY60223.1"/>
    <property type="molecule type" value="Genomic_DNA"/>
</dbReference>
<gene>
    <name evidence="2" type="ORF">MANES_01G096000v8</name>
</gene>
<dbReference type="Gramene" id="Manes.01G096000.1.v8.1">
    <property type="protein sequence ID" value="Manes.01G096000.1.v8.1.CDS"/>
    <property type="gene ID" value="Manes.01G096000.v8.1"/>
</dbReference>
<reference evidence="3" key="1">
    <citation type="journal article" date="2016" name="Nat. Biotechnol.">
        <title>Sequencing wild and cultivated cassava and related species reveals extensive interspecific hybridization and genetic diversity.</title>
        <authorList>
            <person name="Bredeson J.V."/>
            <person name="Lyons J.B."/>
            <person name="Prochnik S.E."/>
            <person name="Wu G.A."/>
            <person name="Ha C.M."/>
            <person name="Edsinger-Gonzales E."/>
            <person name="Grimwood J."/>
            <person name="Schmutz J."/>
            <person name="Rabbi I.Y."/>
            <person name="Egesi C."/>
            <person name="Nauluvula P."/>
            <person name="Lebot V."/>
            <person name="Ndunguru J."/>
            <person name="Mkamilo G."/>
            <person name="Bart R.S."/>
            <person name="Setter T.L."/>
            <person name="Gleadow R.M."/>
            <person name="Kulakow P."/>
            <person name="Ferguson M.E."/>
            <person name="Rounsley S."/>
            <person name="Rokhsar D.S."/>
        </authorList>
    </citation>
    <scope>NUCLEOTIDE SEQUENCE [LARGE SCALE GENOMIC DNA]</scope>
    <source>
        <strain evidence="3">cv. AM560-2</strain>
    </source>
</reference>
<feature type="region of interest" description="Disordered" evidence="1">
    <location>
        <begin position="1"/>
        <end position="48"/>
    </location>
</feature>
<evidence type="ECO:0000313" key="2">
    <source>
        <dbReference type="EMBL" id="OAY60223.1"/>
    </source>
</evidence>